<dbReference type="EMBL" id="ACHB01000053">
    <property type="protein sequence ID" value="EEI92049.1"/>
    <property type="molecule type" value="Genomic_DNA"/>
</dbReference>
<reference evidence="1 2" key="1">
    <citation type="submission" date="2009-01" db="EMBL/GenBank/DDBJ databases">
        <authorList>
            <person name="Qin X."/>
            <person name="Bachman B."/>
            <person name="Battles P."/>
            <person name="Bell A."/>
            <person name="Bess C."/>
            <person name="Bickham C."/>
            <person name="Chaboub L."/>
            <person name="Chen D."/>
            <person name="Coyle M."/>
            <person name="Deiros D.R."/>
            <person name="Dinh H."/>
            <person name="Forbes L."/>
            <person name="Fowler G."/>
            <person name="Francisco L."/>
            <person name="Fu Q."/>
            <person name="Gubbala S."/>
            <person name="Hale W."/>
            <person name="Han Y."/>
            <person name="Hemphill L."/>
            <person name="Highlander S.K."/>
            <person name="Hirani K."/>
            <person name="Hogues M."/>
            <person name="Jackson L."/>
            <person name="Jakkamsetti A."/>
            <person name="Javaid M."/>
            <person name="Jiang H."/>
            <person name="Korchina V."/>
            <person name="Kovar C."/>
            <person name="Lara F."/>
            <person name="Lee S."/>
            <person name="Mata R."/>
            <person name="Mathew T."/>
            <person name="Moen C."/>
            <person name="Morales K."/>
            <person name="Munidasa M."/>
            <person name="Nazareth L."/>
            <person name="Ngo R."/>
            <person name="Nguyen L."/>
            <person name="Okwuonu G."/>
            <person name="Ongeri F."/>
            <person name="Patil S."/>
            <person name="Petrosino J."/>
            <person name="Pham C."/>
            <person name="Pham P."/>
            <person name="Pu L.-L."/>
            <person name="Puazo M."/>
            <person name="Raj R."/>
            <person name="Reid J."/>
            <person name="Rouhana J."/>
            <person name="Saada N."/>
            <person name="Shang Y."/>
            <person name="Simmons D."/>
            <person name="Thornton R."/>
            <person name="Warren J."/>
            <person name="Weissenberger G."/>
            <person name="Zhang J."/>
            <person name="Zhang L."/>
            <person name="Zhou C."/>
            <person name="Zhu D."/>
            <person name="Muzny D."/>
            <person name="Worley K."/>
            <person name="Gibbs R."/>
        </authorList>
    </citation>
    <scope>NUCLEOTIDE SEQUENCE [LARGE SCALE GENOMIC DNA]</scope>
    <source>
        <strain evidence="1 2">ATCC 33300</strain>
    </source>
</reference>
<proteinExistence type="predicted"/>
<dbReference type="AlphaFoldDB" id="C2FYG7"/>
<dbReference type="InterPro" id="IPR029069">
    <property type="entry name" value="HotDog_dom_sf"/>
</dbReference>
<organism evidence="1 2">
    <name type="scientific">Sphingobacterium spiritivorum ATCC 33300</name>
    <dbReference type="NCBI Taxonomy" id="525372"/>
    <lineage>
        <taxon>Bacteria</taxon>
        <taxon>Pseudomonadati</taxon>
        <taxon>Bacteroidota</taxon>
        <taxon>Sphingobacteriia</taxon>
        <taxon>Sphingobacteriales</taxon>
        <taxon>Sphingobacteriaceae</taxon>
        <taxon>Sphingobacterium</taxon>
    </lineage>
</organism>
<dbReference type="HOGENOM" id="CLU_2791853_0_0_10"/>
<evidence type="ECO:0000313" key="1">
    <source>
        <dbReference type="EMBL" id="EEI92049.1"/>
    </source>
</evidence>
<accession>C2FYG7</accession>
<sequence>MTKFNLANARFSFRHDVYKEDDVKAATVNVDGAWLDIKARKLVNIPEEWYVFMQHVPKADDYEEFDAL</sequence>
<dbReference type="SUPFAM" id="SSF54637">
    <property type="entry name" value="Thioesterase/thiol ester dehydrase-isomerase"/>
    <property type="match status" value="1"/>
</dbReference>
<protein>
    <submittedName>
        <fullName evidence="1">Uncharacterized protein</fullName>
    </submittedName>
</protein>
<comment type="caution">
    <text evidence="1">The sequence shown here is derived from an EMBL/GenBank/DDBJ whole genome shotgun (WGS) entry which is preliminary data.</text>
</comment>
<name>C2FYG7_SPHSI</name>
<gene>
    <name evidence="1" type="ORF">HMPREF0765_2373</name>
</gene>
<dbReference type="Gene3D" id="3.10.129.10">
    <property type="entry name" value="Hotdog Thioesterase"/>
    <property type="match status" value="1"/>
</dbReference>
<evidence type="ECO:0000313" key="2">
    <source>
        <dbReference type="Proteomes" id="UP000006241"/>
    </source>
</evidence>
<dbReference type="Proteomes" id="UP000006241">
    <property type="component" value="Unassembled WGS sequence"/>
</dbReference>